<dbReference type="Gene3D" id="2.40.128.20">
    <property type="match status" value="1"/>
</dbReference>
<sequence length="123" mass="13794">MEVTAKLIPLFLGVPEDKAKLVENATTVLEVTIDGNKFRLQTDEKLNSHVTEFVLGQEVDEKFSSHTLKTIAKLDGNVINVESKEADGKPAGTRTYKFTDSGLEIEYNSVKDNYTAKRVYKRI</sequence>
<dbReference type="SUPFAM" id="SSF50814">
    <property type="entry name" value="Lipocalins"/>
    <property type="match status" value="1"/>
</dbReference>
<keyword evidence="2" id="KW-1185">Reference proteome</keyword>
<name>A0AAV8ZDG2_9CUCU</name>
<dbReference type="InterPro" id="IPR012674">
    <property type="entry name" value="Calycin"/>
</dbReference>
<proteinExistence type="predicted"/>
<accession>A0AAV8ZDG2</accession>
<organism evidence="1 2">
    <name type="scientific">Aromia moschata</name>
    <dbReference type="NCBI Taxonomy" id="1265417"/>
    <lineage>
        <taxon>Eukaryota</taxon>
        <taxon>Metazoa</taxon>
        <taxon>Ecdysozoa</taxon>
        <taxon>Arthropoda</taxon>
        <taxon>Hexapoda</taxon>
        <taxon>Insecta</taxon>
        <taxon>Pterygota</taxon>
        <taxon>Neoptera</taxon>
        <taxon>Endopterygota</taxon>
        <taxon>Coleoptera</taxon>
        <taxon>Polyphaga</taxon>
        <taxon>Cucujiformia</taxon>
        <taxon>Chrysomeloidea</taxon>
        <taxon>Cerambycidae</taxon>
        <taxon>Cerambycinae</taxon>
        <taxon>Callichromatini</taxon>
        <taxon>Aromia</taxon>
    </lineage>
</organism>
<gene>
    <name evidence="1" type="ORF">NQ318_021321</name>
</gene>
<evidence type="ECO:0000313" key="2">
    <source>
        <dbReference type="Proteomes" id="UP001162162"/>
    </source>
</evidence>
<dbReference type="AlphaFoldDB" id="A0AAV8ZDG2"/>
<protein>
    <submittedName>
        <fullName evidence="1">Uncharacterized protein</fullName>
    </submittedName>
</protein>
<dbReference type="EMBL" id="JAPWTK010000004">
    <property type="protein sequence ID" value="KAJ8961721.1"/>
    <property type="molecule type" value="Genomic_DNA"/>
</dbReference>
<evidence type="ECO:0000313" key="1">
    <source>
        <dbReference type="EMBL" id="KAJ8961721.1"/>
    </source>
</evidence>
<reference evidence="1" key="1">
    <citation type="journal article" date="2023" name="Insect Mol. Biol.">
        <title>Genome sequencing provides insights into the evolution of gene families encoding plant cell wall-degrading enzymes in longhorned beetles.</title>
        <authorList>
            <person name="Shin N.R."/>
            <person name="Okamura Y."/>
            <person name="Kirsch R."/>
            <person name="Pauchet Y."/>
        </authorList>
    </citation>
    <scope>NUCLEOTIDE SEQUENCE</scope>
    <source>
        <strain evidence="1">AMC_N1</strain>
    </source>
</reference>
<comment type="caution">
    <text evidence="1">The sequence shown here is derived from an EMBL/GenBank/DDBJ whole genome shotgun (WGS) entry which is preliminary data.</text>
</comment>
<dbReference type="Proteomes" id="UP001162162">
    <property type="component" value="Unassembled WGS sequence"/>
</dbReference>